<sequence>MRTSLPISQPLFNSVSVRTFRFVCIDMDTSLSKLEHSNLIIGELRASLAESQAHLKAVECELTDTLGTKQEAEARLSAIHSILRRLLGFRQSQYLSRQENSQKAEAFRTQKNSDVSVAGGLDDMEDVKSRNTCDSPRSTEMQEKGHPHLLTDERDSEVETRKMIEKIMGDRMKPELTSTFPEPRRRGRRRLYYESTDQFVPSARQTRSSTRSRRSKSSSPVRERFQSLADRPTSAERQSGSKGKVEDTTSNLHGSGTFGLTGELGLVAVSPEWKQTLRLHRNGLRYHGLPGSDLDPEAVRLVIRAFLRHLVHIERERDTKEMKIRLGEEQILELKQQLAESEQRTTHLQAVIGGTEKEKLDMLEQLANAKLSVSERESLLSKSEKKYDLLHGRYQIVEQQWSICESEKKQLQNRLDKMKTSELRSEEDRRQLLRVLDDLETRYTEAEVARQKLESDLQRAQGVITELEREKQTTQERINAINRQKSELETRIYTLQNARDQMTNNLDQRSSKVAELNVQLDRELREKEALREEIMDLRDHVERMNRTAVESDQERRLLQERLETTRSNLDDTKAQLQDATERLQELQLETSDGAIRRAELESQLRQLTNMSSDSQQLNMDLQNKIAKLQSDGRLCVIQLLDHPLRFHRHSLVESKIDRDRIQQQELCSKLQTENKELLQSTRRLEEENLDLRRDLQKLQAFKTQREETQAARLVEVNTKQRLEAENEMEQQRSALAQAEKALQIRERSHRHRVRCLEEQVTLLKTQLAQEIGRRTLSSSKPVLLSERISPNQSSLLPFGSPTADVELPETLSKVVGGLSQVNIYEVRENIIVAVVNNYIITCLEK</sequence>
<name>A0A5J4NJ80_9TREM</name>
<accession>A0A5J4NJ80</accession>
<dbReference type="EMBL" id="QNGE01002445">
    <property type="protein sequence ID" value="KAA3675572.1"/>
    <property type="molecule type" value="Genomic_DNA"/>
</dbReference>
<evidence type="ECO:0000256" key="1">
    <source>
        <dbReference type="SAM" id="Coils"/>
    </source>
</evidence>
<feature type="region of interest" description="Disordered" evidence="2">
    <location>
        <begin position="102"/>
        <end position="256"/>
    </location>
</feature>
<dbReference type="Proteomes" id="UP000324629">
    <property type="component" value="Unassembled WGS sequence"/>
</dbReference>
<evidence type="ECO:0000313" key="3">
    <source>
        <dbReference type="EMBL" id="KAA3675572.1"/>
    </source>
</evidence>
<evidence type="ECO:0000256" key="2">
    <source>
        <dbReference type="SAM" id="MobiDB-lite"/>
    </source>
</evidence>
<dbReference type="AlphaFoldDB" id="A0A5J4NJ80"/>
<feature type="coiled-coil region" evidence="1">
    <location>
        <begin position="667"/>
        <end position="748"/>
    </location>
</feature>
<proteinExistence type="predicted"/>
<dbReference type="SUPFAM" id="SSF57997">
    <property type="entry name" value="Tropomyosin"/>
    <property type="match status" value="1"/>
</dbReference>
<feature type="compositionally biased region" description="Basic and acidic residues" evidence="2">
    <location>
        <begin position="140"/>
        <end position="174"/>
    </location>
</feature>
<keyword evidence="4" id="KW-1185">Reference proteome</keyword>
<evidence type="ECO:0000313" key="4">
    <source>
        <dbReference type="Proteomes" id="UP000324629"/>
    </source>
</evidence>
<feature type="coiled-coil region" evidence="1">
    <location>
        <begin position="408"/>
        <end position="617"/>
    </location>
</feature>
<comment type="caution">
    <text evidence="3">The sequence shown here is derived from an EMBL/GenBank/DDBJ whole genome shotgun (WGS) entry which is preliminary data.</text>
</comment>
<organism evidence="3 4">
    <name type="scientific">Paragonimus westermani</name>
    <dbReference type="NCBI Taxonomy" id="34504"/>
    <lineage>
        <taxon>Eukaryota</taxon>
        <taxon>Metazoa</taxon>
        <taxon>Spiralia</taxon>
        <taxon>Lophotrochozoa</taxon>
        <taxon>Platyhelminthes</taxon>
        <taxon>Trematoda</taxon>
        <taxon>Digenea</taxon>
        <taxon>Plagiorchiida</taxon>
        <taxon>Troglotremata</taxon>
        <taxon>Troglotrematidae</taxon>
        <taxon>Paragonimus</taxon>
    </lineage>
</organism>
<keyword evidence="1" id="KW-0175">Coiled coil</keyword>
<gene>
    <name evidence="3" type="ORF">DEA37_0002364</name>
</gene>
<reference evidence="3 4" key="1">
    <citation type="journal article" date="2019" name="Gigascience">
        <title>Whole-genome sequence of the oriental lung fluke Paragonimus westermani.</title>
        <authorList>
            <person name="Oey H."/>
            <person name="Zakrzewski M."/>
            <person name="Narain K."/>
            <person name="Devi K.R."/>
            <person name="Agatsuma T."/>
            <person name="Nawaratna S."/>
            <person name="Gobert G.N."/>
            <person name="Jones M.K."/>
            <person name="Ragan M.A."/>
            <person name="McManus D.P."/>
            <person name="Krause L."/>
        </authorList>
    </citation>
    <scope>NUCLEOTIDE SEQUENCE [LARGE SCALE GENOMIC DNA]</scope>
    <source>
        <strain evidence="3 4">IND2009</strain>
    </source>
</reference>
<dbReference type="Gene3D" id="1.20.5.170">
    <property type="match status" value="1"/>
</dbReference>
<protein>
    <submittedName>
        <fullName evidence="3">Rootletin</fullName>
    </submittedName>
</protein>